<accession>A0ABN8HGB9</accession>
<evidence type="ECO:0000313" key="1">
    <source>
        <dbReference type="EMBL" id="CAH2030169.1"/>
    </source>
</evidence>
<dbReference type="EMBL" id="OW150024">
    <property type="protein sequence ID" value="CAH2030169.1"/>
    <property type="molecule type" value="Genomic_DNA"/>
</dbReference>
<gene>
    <name evidence="1" type="ORF">GEAMG1_0347</name>
</gene>
<sequence length="29" mass="3448">MLQKLLKNFFQSTRHTPKKHSSFSCLKIV</sequence>
<name>A0ABN8HGB9_9BACT</name>
<evidence type="ECO:0000313" key="2">
    <source>
        <dbReference type="Proteomes" id="UP001295463"/>
    </source>
</evidence>
<proteinExistence type="predicted"/>
<organism evidence="1 2">
    <name type="scientific">Trichlorobacter ammonificans</name>
    <dbReference type="NCBI Taxonomy" id="2916410"/>
    <lineage>
        <taxon>Bacteria</taxon>
        <taxon>Pseudomonadati</taxon>
        <taxon>Thermodesulfobacteriota</taxon>
        <taxon>Desulfuromonadia</taxon>
        <taxon>Geobacterales</taxon>
        <taxon>Geobacteraceae</taxon>
        <taxon>Trichlorobacter</taxon>
    </lineage>
</organism>
<reference evidence="1 2" key="1">
    <citation type="submission" date="2022-03" db="EMBL/GenBank/DDBJ databases">
        <authorList>
            <person name="Koch H."/>
        </authorList>
    </citation>
    <scope>NUCLEOTIDE SEQUENCE [LARGE SCALE GENOMIC DNA]</scope>
    <source>
        <strain evidence="1 2">G1</strain>
    </source>
</reference>
<keyword evidence="2" id="KW-1185">Reference proteome</keyword>
<dbReference type="Proteomes" id="UP001295463">
    <property type="component" value="Chromosome"/>
</dbReference>
<protein>
    <submittedName>
        <fullName evidence="1">Uncharacterized protein</fullName>
    </submittedName>
</protein>